<evidence type="ECO:0000313" key="4">
    <source>
        <dbReference type="Proteomes" id="UP000054279"/>
    </source>
</evidence>
<organism evidence="3 4">
    <name type="scientific">Sphaerobolus stellatus (strain SS14)</name>
    <dbReference type="NCBI Taxonomy" id="990650"/>
    <lineage>
        <taxon>Eukaryota</taxon>
        <taxon>Fungi</taxon>
        <taxon>Dikarya</taxon>
        <taxon>Basidiomycota</taxon>
        <taxon>Agaricomycotina</taxon>
        <taxon>Agaricomycetes</taxon>
        <taxon>Phallomycetidae</taxon>
        <taxon>Geastrales</taxon>
        <taxon>Sphaerobolaceae</taxon>
        <taxon>Sphaerobolus</taxon>
    </lineage>
</organism>
<evidence type="ECO:0000256" key="1">
    <source>
        <dbReference type="SAM" id="Phobius"/>
    </source>
</evidence>
<dbReference type="Proteomes" id="UP000054279">
    <property type="component" value="Unassembled WGS sequence"/>
</dbReference>
<accession>A0A0C9UCG5</accession>
<reference evidence="3 4" key="1">
    <citation type="submission" date="2014-06" db="EMBL/GenBank/DDBJ databases">
        <title>Evolutionary Origins and Diversification of the Mycorrhizal Mutualists.</title>
        <authorList>
            <consortium name="DOE Joint Genome Institute"/>
            <consortium name="Mycorrhizal Genomics Consortium"/>
            <person name="Kohler A."/>
            <person name="Kuo A."/>
            <person name="Nagy L.G."/>
            <person name="Floudas D."/>
            <person name="Copeland A."/>
            <person name="Barry K.W."/>
            <person name="Cichocki N."/>
            <person name="Veneault-Fourrey C."/>
            <person name="LaButti K."/>
            <person name="Lindquist E.A."/>
            <person name="Lipzen A."/>
            <person name="Lundell T."/>
            <person name="Morin E."/>
            <person name="Murat C."/>
            <person name="Riley R."/>
            <person name="Ohm R."/>
            <person name="Sun H."/>
            <person name="Tunlid A."/>
            <person name="Henrissat B."/>
            <person name="Grigoriev I.V."/>
            <person name="Hibbett D.S."/>
            <person name="Martin F."/>
        </authorList>
    </citation>
    <scope>NUCLEOTIDE SEQUENCE [LARGE SCALE GENOMIC DNA]</scope>
    <source>
        <strain evidence="3 4">SS14</strain>
    </source>
</reference>
<keyword evidence="4" id="KW-1185">Reference proteome</keyword>
<keyword evidence="1" id="KW-0812">Transmembrane</keyword>
<proteinExistence type="predicted"/>
<dbReference type="InterPro" id="IPR045340">
    <property type="entry name" value="DUF6533"/>
</dbReference>
<evidence type="ECO:0000313" key="3">
    <source>
        <dbReference type="EMBL" id="KIJ40788.1"/>
    </source>
</evidence>
<feature type="transmembrane region" description="Helical" evidence="1">
    <location>
        <begin position="183"/>
        <end position="202"/>
    </location>
</feature>
<feature type="transmembrane region" description="Helical" evidence="1">
    <location>
        <begin position="126"/>
        <end position="147"/>
    </location>
</feature>
<protein>
    <recommendedName>
        <fullName evidence="2">DUF6533 domain-containing protein</fullName>
    </recommendedName>
</protein>
<evidence type="ECO:0000259" key="2">
    <source>
        <dbReference type="Pfam" id="PF20151"/>
    </source>
</evidence>
<sequence>MVLEDIVYVCIAILINRSAPQDNFCRSVGNYTEVAASVLSLKDETTLIWKRKFSLGSILYLLARYCCVAAATLSVLPEGIFALYVGRGVLELVSDVCGLSAIISTQGLLIARAYGISGGRAVVRTALGLLLAVYAGSFFVAVVLAAIRLVTLPVAAQLTIIAQLCGTVIAFHEETYQSRLAGVVIGDLGLVIPTILVCKFMLQLRKFTSSVQTTPSIHIASNSGIRRQLHRLNESILEEFGNSGIHLNEVDSQIWDLEAELEVMLSPAGSIDTPVHLGAHETHGQYAVQSNPSGLVNRTENTL</sequence>
<gene>
    <name evidence="3" type="ORF">M422DRAFT_256208</name>
</gene>
<dbReference type="EMBL" id="KN837141">
    <property type="protein sequence ID" value="KIJ40788.1"/>
    <property type="molecule type" value="Genomic_DNA"/>
</dbReference>
<feature type="transmembrane region" description="Helical" evidence="1">
    <location>
        <begin position="92"/>
        <end position="114"/>
    </location>
</feature>
<dbReference type="Pfam" id="PF20151">
    <property type="entry name" value="DUF6533"/>
    <property type="match status" value="1"/>
</dbReference>
<dbReference type="AlphaFoldDB" id="A0A0C9UCG5"/>
<feature type="domain" description="DUF6533" evidence="2">
    <location>
        <begin position="38"/>
        <end position="66"/>
    </location>
</feature>
<keyword evidence="1" id="KW-1133">Transmembrane helix</keyword>
<feature type="transmembrane region" description="Helical" evidence="1">
    <location>
        <begin position="58"/>
        <end position="86"/>
    </location>
</feature>
<dbReference type="HOGENOM" id="CLU_065006_0_0_1"/>
<keyword evidence="1" id="KW-0472">Membrane</keyword>
<name>A0A0C9UCG5_SPHS4</name>
<dbReference type="OrthoDB" id="2672918at2759"/>